<dbReference type="Pfam" id="PF13639">
    <property type="entry name" value="zf-RING_2"/>
    <property type="match status" value="1"/>
</dbReference>
<keyword evidence="1 3" id="KW-0863">Zinc-finger</keyword>
<reference evidence="7" key="1">
    <citation type="submission" date="2022-11" db="UniProtKB">
        <authorList>
            <consortium name="EnsemblMetazoa"/>
        </authorList>
    </citation>
    <scope>IDENTIFICATION</scope>
</reference>
<dbReference type="OMA" id="IMLESAD"/>
<dbReference type="PROSITE" id="PS50089">
    <property type="entry name" value="ZF_RING_2"/>
    <property type="match status" value="1"/>
</dbReference>
<evidence type="ECO:0000256" key="4">
    <source>
        <dbReference type="SAM" id="Coils"/>
    </source>
</evidence>
<feature type="coiled-coil region" evidence="4">
    <location>
        <begin position="1381"/>
        <end position="1419"/>
    </location>
</feature>
<feature type="compositionally biased region" description="Polar residues" evidence="5">
    <location>
        <begin position="2028"/>
        <end position="2049"/>
    </location>
</feature>
<feature type="region of interest" description="Disordered" evidence="5">
    <location>
        <begin position="87"/>
        <end position="181"/>
    </location>
</feature>
<feature type="compositionally biased region" description="Basic and acidic residues" evidence="5">
    <location>
        <begin position="533"/>
        <end position="550"/>
    </location>
</feature>
<feature type="region of interest" description="Disordered" evidence="5">
    <location>
        <begin position="1684"/>
        <end position="1831"/>
    </location>
</feature>
<keyword evidence="8" id="KW-1185">Reference proteome</keyword>
<feature type="compositionally biased region" description="Polar residues" evidence="5">
    <location>
        <begin position="491"/>
        <end position="513"/>
    </location>
</feature>
<feature type="compositionally biased region" description="Polar residues" evidence="5">
    <location>
        <begin position="2302"/>
        <end position="2311"/>
    </location>
</feature>
<dbReference type="PANTHER" id="PTHR17550:SF4">
    <property type="entry name" value="E3 UBIQUITIN-PROTEIN LIGASE TTC3"/>
    <property type="match status" value="1"/>
</dbReference>
<dbReference type="Pfam" id="PF24812">
    <property type="entry name" value="WHD_TTC3"/>
    <property type="match status" value="1"/>
</dbReference>
<feature type="compositionally biased region" description="Basic and acidic residues" evidence="5">
    <location>
        <begin position="821"/>
        <end position="833"/>
    </location>
</feature>
<dbReference type="CDD" id="cd16448">
    <property type="entry name" value="RING-H2"/>
    <property type="match status" value="1"/>
</dbReference>
<feature type="coiled-coil region" evidence="4">
    <location>
        <begin position="1493"/>
        <end position="1525"/>
    </location>
</feature>
<feature type="compositionally biased region" description="Gly residues" evidence="5">
    <location>
        <begin position="1783"/>
        <end position="1794"/>
    </location>
</feature>
<dbReference type="SUPFAM" id="SSF57850">
    <property type="entry name" value="RING/U-box"/>
    <property type="match status" value="1"/>
</dbReference>
<dbReference type="SMART" id="SM00184">
    <property type="entry name" value="RING"/>
    <property type="match status" value="1"/>
</dbReference>
<feature type="region of interest" description="Disordered" evidence="5">
    <location>
        <begin position="1091"/>
        <end position="1117"/>
    </location>
</feature>
<accession>A0A914BLH3</accession>
<feature type="region of interest" description="Disordered" evidence="5">
    <location>
        <begin position="2292"/>
        <end position="2366"/>
    </location>
</feature>
<feature type="compositionally biased region" description="Basic and acidic residues" evidence="5">
    <location>
        <begin position="1707"/>
        <end position="1717"/>
    </location>
</feature>
<feature type="compositionally biased region" description="Pro residues" evidence="5">
    <location>
        <begin position="160"/>
        <end position="173"/>
    </location>
</feature>
<keyword evidence="4" id="KW-0175">Coiled coil</keyword>
<protein>
    <recommendedName>
        <fullName evidence="6">RING-type domain-containing protein</fullName>
    </recommendedName>
</protein>
<feature type="compositionally biased region" description="Polar residues" evidence="5">
    <location>
        <begin position="807"/>
        <end position="820"/>
    </location>
</feature>
<proteinExistence type="predicted"/>
<feature type="region of interest" description="Disordered" evidence="5">
    <location>
        <begin position="1135"/>
        <end position="1198"/>
    </location>
</feature>
<feature type="compositionally biased region" description="Low complexity" evidence="5">
    <location>
        <begin position="1722"/>
        <end position="1738"/>
    </location>
</feature>
<evidence type="ECO:0000256" key="5">
    <source>
        <dbReference type="SAM" id="MobiDB-lite"/>
    </source>
</evidence>
<dbReference type="InterPro" id="IPR001841">
    <property type="entry name" value="Znf_RING"/>
</dbReference>
<feature type="region of interest" description="Disordered" evidence="5">
    <location>
        <begin position="2019"/>
        <end position="2223"/>
    </location>
</feature>
<feature type="compositionally biased region" description="Basic and acidic residues" evidence="5">
    <location>
        <begin position="797"/>
        <end position="806"/>
    </location>
</feature>
<feature type="region of interest" description="Disordered" evidence="5">
    <location>
        <begin position="2378"/>
        <end position="2418"/>
    </location>
</feature>
<feature type="compositionally biased region" description="Polar residues" evidence="5">
    <location>
        <begin position="1805"/>
        <end position="1828"/>
    </location>
</feature>
<evidence type="ECO:0000256" key="3">
    <source>
        <dbReference type="PROSITE-ProRule" id="PRU00175"/>
    </source>
</evidence>
<sequence length="2593" mass="284710">MYPSSHNIASYTPLFAQAPVFVPSSISQQPVQHVTRPQPCPSPPQTGLQVVSYSSTYSSTPMSPAYSQPSQAPVRCFVPASQLPAGGSSGGGICSSTQPRCAPGPPPVRPWQPQLQPVMRPQLPSENHSRPQLQCGPCRQPLRQPNPQPQPYPTAYHHPQPQPVPLSHPPPSHPKGQHPQRISTAAYYPQSTSPSVPYANNSSLYEVAKTSEMNGARSRGFGGNLSIRDQQTMYQNQYMQSAAQWSNEDYTVPLTEPERQRLFSQFQEVLGIHGTLDVCDNRLLSIFMQLPAPIRRGIKRLGGLKPFLQQAEEFFIVEGDNISLRLEATDMDQEVQETSYDPAEWEDSRTEDFFISEFIKAPAELDGLQTGSSQGEEDTESTTLWEICSFLTSGYGSGGGYYDDYKVLFPGKKPTFEDKKLEKSPFKDMGNKLAAKAKEVKEEPLPDDSVSVRIINNQVSVPPKSASPYISMGNRLASRAKEICIEDAKNSSRQLGTGATSEATPNPLMSSPIQEERDALPSPPAAETAAVVRDSELHQSERCTAEERGPSETTQTLREEETKTAAMQRNQKTKPKMASILSGLATANGQDGWIQHLKSLASAKEEPLLPLHSTSDSEGMVTNSQMDEEMSSEVLNRQQELPRSAEKTFDSESVLECSDSTDFGSNASLLADLENILCASSADQDVNAEQVSDSCPETDPSVTHVAHPPVQDSDFSGPEHFLASAISGYLSTNAGDVSESSPSDVAQSDEGNSPDWRENFAEGPVTVKDSSEQVIPDAKGAEAIPAIQSDEDQEIDCETRKARSERTLNPSRISNASHSHTASEDPWKSDQHKSQGSIEDAAPEGDYESTIAASSPKDSKDIVESANCHSYSVEEASPGGLSTTSGELETEACKSEDIREEVHSVLQDQVCKQDDHPGSKSSVNTGADSDWFSVKEFLPEKRDSNIAQRAEASLTEMVTDSHKTLAAEMHPEIPTEVCDTQADSAHVSHGNGPLDKEDIHFEFVDDGEYDVSEYSSTGSIPAQDMKLLSSFKDEPVSGSDLSESQDPCGEKEHPCLDLGHLDMNAKVSESNTELEVNDDDDVGPVSCETAEQELEGKTEPGETINTSTGVSMARKGSETALPGLTPAALELKETVADDDIPTSSDKAVNTGGHVSADDGLEDRESVDNWEKNLAQGQNNTSESEEGIAKESPSNLRKDLNLDAYQQNKESCTEQDEECNQIPVNNRVSDSSAEASHKNRMMQDDDIYPEEQTYQISDPHRDGRCTVGDPPVLVGESCSPSSSQDATTIKTPVKTKDKGVNTDEIRMCTRAISTKKIVTKNFGIATDLATTVNRAVDTPSELEEMYMKKFVEALQRVSILEITLQCERDLMASQKNNHSVESRELKDSLQEKHARLMDVERELEVRRKQLMSELKKKTLEHRELEGCYNMLKSKYVATEKQNSCLSRELECVTRQLLDLEKIRDKVISKSEAGTDTQELDKAQEYSDGITAERMVALMKRAKSAELEMLEMKRQSIEQKIKSALTDAEYTYNIYAESSQLSFPEKAHLVTKWTEYQNTMQTHTTKLESRYNSLVRLIRNEDRELDKLPELVAPELDAFTVTLPKRSTSNHPCGTAKLSNQPRSVFQFSSQPRPVFHFLAQPAVNTHAVPNTCSSVSSAVETMNDVHPDNQMPPDLPGSETLIQSARAPKAVGRGRGRRLSSSQCNLRRPGEQPTREADSMDQSCSSTEAAAAEAASGETEAQDEPSVTTRPLEMPETLPLPSHQTDLSKMPSDLEKEALPQGFRFGGPSGDGGGVPPGPAEEQHAPSVTQSEKQPNAPRSHSEHISNMQKRMRSASMLSRLRSTFTERPQHQTGMDGMHTLGHSARKLNMFAAPIFNKKAPTSHQSDELLSERSADAVETTCQPAPSCGTFAKSDTGEAPKEVTISSCDYQFANEELQESLTIPSSSSILAGVGASQTSASPVLKSAEKGRNPVDPGNPCEVLSEGDQSSLTPAQKISMDWRSQHTGNQLAGVSEGMQSCRLGSEAPVPSSSIQLQPSVLPTSSQASLSNKPEPPISTLQPLTPTPGPLLPTSEPSVPTTEPSVPSPEPSTPTTEPSVPTPEPSYPNPQQSYPNPQRSYPNPQRSYPNPQTSYPNPQQSYSSPQTSYPNPQTLYPNPQTSYPNSQQSYPSPQTSYPNPQTSYPNPQTSYPNPQTSYPNPQTSYPNPQTSYPNPQTSYLKPSPPLPTYESFVPTSAALLPTPGAFVPTPGALLPNPMPLLSAPEPPLPLLIPLLPAPQLVYSTVNSNTPASAVHNQEMRHDQSWHQPSTQWMKSDTDDTSFHDRRTPLYQRKQSDLPPRFQASRRVQQQRRPSQSEDHFTVAPDPINIEPKLSEVEGLKKRKTPALDQLDDTRGDQVAAAKEAPVEEEAEKDEWQTQISKRKKKALAHLEAEQRQQQQAKAGKKGCMDKLIGVLCEQFDVKHKDVIDVIRQVRMDHNGSLSGTPFSAIIAESRLYLQAKLEPPRPQPMNTPQLPKPRDRELPTLQAIQRAVPNQGTDMCVICQEDMNSKSGDVRMLDCGHLFHDECISIWYNTRERTCPICRCHTLFAEDFPRLQ</sequence>
<dbReference type="PANTHER" id="PTHR17550">
    <property type="entry name" value="E3 UBIQUITIN-PROTEIN LIGASE TTC3"/>
    <property type="match status" value="1"/>
</dbReference>
<dbReference type="InterPro" id="IPR056871">
    <property type="entry name" value="WH_TTC3"/>
</dbReference>
<evidence type="ECO:0000259" key="6">
    <source>
        <dbReference type="PROSITE" id="PS50089"/>
    </source>
</evidence>
<dbReference type="GO" id="GO:0008270">
    <property type="term" value="F:zinc ion binding"/>
    <property type="evidence" value="ECO:0007669"/>
    <property type="project" value="UniProtKB-KW"/>
</dbReference>
<feature type="compositionally biased region" description="Low complexity" evidence="5">
    <location>
        <begin position="2069"/>
        <end position="2082"/>
    </location>
</feature>
<dbReference type="RefSeq" id="XP_038076780.1">
    <property type="nucleotide sequence ID" value="XM_038220852.1"/>
</dbReference>
<feature type="compositionally biased region" description="Low complexity" evidence="5">
    <location>
        <begin position="2337"/>
        <end position="2350"/>
    </location>
</feature>
<feature type="compositionally biased region" description="Low complexity" evidence="5">
    <location>
        <begin position="2106"/>
        <end position="2180"/>
    </location>
</feature>
<name>A0A914BLH3_PATMI</name>
<dbReference type="EnsemblMetazoa" id="XM_038220852.1">
    <property type="protein sequence ID" value="XP_038076780.1"/>
    <property type="gene ID" value="LOC119744751"/>
</dbReference>
<dbReference type="InterPro" id="IPR013083">
    <property type="entry name" value="Znf_RING/FYVE/PHD"/>
</dbReference>
<feature type="region of interest" description="Disordered" evidence="5">
    <location>
        <begin position="733"/>
        <end position="894"/>
    </location>
</feature>
<evidence type="ECO:0000256" key="1">
    <source>
        <dbReference type="ARBA" id="ARBA00022771"/>
    </source>
</evidence>
<evidence type="ECO:0000313" key="8">
    <source>
        <dbReference type="Proteomes" id="UP000887568"/>
    </source>
</evidence>
<evidence type="ECO:0000313" key="7">
    <source>
        <dbReference type="EnsemblMetazoa" id="XP_038076780.1"/>
    </source>
</evidence>
<feature type="region of interest" description="Disordered" evidence="5">
    <location>
        <begin position="488"/>
        <end position="575"/>
    </location>
</feature>
<feature type="domain" description="RING-type" evidence="6">
    <location>
        <begin position="2537"/>
        <end position="2580"/>
    </location>
</feature>
<feature type="compositionally biased region" description="Basic and acidic residues" evidence="5">
    <location>
        <begin position="2312"/>
        <end position="2324"/>
    </location>
</feature>
<organism evidence="7 8">
    <name type="scientific">Patiria miniata</name>
    <name type="common">Bat star</name>
    <name type="synonym">Asterina miniata</name>
    <dbReference type="NCBI Taxonomy" id="46514"/>
    <lineage>
        <taxon>Eukaryota</taxon>
        <taxon>Metazoa</taxon>
        <taxon>Echinodermata</taxon>
        <taxon>Eleutherozoa</taxon>
        <taxon>Asterozoa</taxon>
        <taxon>Asteroidea</taxon>
        <taxon>Valvatacea</taxon>
        <taxon>Valvatida</taxon>
        <taxon>Asterinidae</taxon>
        <taxon>Patiria</taxon>
    </lineage>
</organism>
<dbReference type="GeneID" id="119744751"/>
<dbReference type="OrthoDB" id="8062037at2759"/>
<feature type="compositionally biased region" description="Polar residues" evidence="5">
    <location>
        <begin position="2181"/>
        <end position="2217"/>
    </location>
</feature>
<feature type="compositionally biased region" description="Polar residues" evidence="5">
    <location>
        <begin position="733"/>
        <end position="751"/>
    </location>
</feature>
<evidence type="ECO:0000256" key="2">
    <source>
        <dbReference type="ARBA" id="ARBA00022833"/>
    </source>
</evidence>
<dbReference type="Gene3D" id="3.30.40.10">
    <property type="entry name" value="Zinc/RING finger domain, C3HC4 (zinc finger)"/>
    <property type="match status" value="1"/>
</dbReference>
<feature type="region of interest" description="Disordered" evidence="5">
    <location>
        <begin position="1960"/>
        <end position="1989"/>
    </location>
</feature>
<keyword evidence="1 3" id="KW-0479">Metal-binding</keyword>
<dbReference type="PRINTS" id="PR01217">
    <property type="entry name" value="PRICHEXTENSN"/>
</dbReference>
<dbReference type="Proteomes" id="UP000887568">
    <property type="component" value="Unplaced"/>
</dbReference>
<keyword evidence="2" id="KW-0862">Zinc</keyword>